<dbReference type="RefSeq" id="WP_380537507.1">
    <property type="nucleotide sequence ID" value="NZ_JBHFAB010000013.1"/>
</dbReference>
<comment type="caution">
    <text evidence="1">The sequence shown here is derived from an EMBL/GenBank/DDBJ whole genome shotgun (WGS) entry which is preliminary data.</text>
</comment>
<protein>
    <submittedName>
        <fullName evidence="1">Uncharacterized protein</fullName>
    </submittedName>
</protein>
<evidence type="ECO:0000313" key="2">
    <source>
        <dbReference type="Proteomes" id="UP001592531"/>
    </source>
</evidence>
<gene>
    <name evidence="1" type="ORF">ACEZDE_19035</name>
</gene>
<proteinExistence type="predicted"/>
<organism evidence="1 2">
    <name type="scientific">Streptacidiphilus cavernicola</name>
    <dbReference type="NCBI Taxonomy" id="3342716"/>
    <lineage>
        <taxon>Bacteria</taxon>
        <taxon>Bacillati</taxon>
        <taxon>Actinomycetota</taxon>
        <taxon>Actinomycetes</taxon>
        <taxon>Kitasatosporales</taxon>
        <taxon>Streptomycetaceae</taxon>
        <taxon>Streptacidiphilus</taxon>
    </lineage>
</organism>
<evidence type="ECO:0000313" key="1">
    <source>
        <dbReference type="EMBL" id="MFC1418711.1"/>
    </source>
</evidence>
<name>A0ABV6VY87_9ACTN</name>
<reference evidence="1 2" key="1">
    <citation type="submission" date="2024-09" db="EMBL/GenBank/DDBJ databases">
        <authorList>
            <person name="Lee S.D."/>
        </authorList>
    </citation>
    <scope>NUCLEOTIDE SEQUENCE [LARGE SCALE GENOMIC DNA]</scope>
    <source>
        <strain evidence="1 2">N8-3</strain>
    </source>
</reference>
<accession>A0ABV6VY87</accession>
<keyword evidence="2" id="KW-1185">Reference proteome</keyword>
<dbReference type="Proteomes" id="UP001592531">
    <property type="component" value="Unassembled WGS sequence"/>
</dbReference>
<dbReference type="EMBL" id="JBHFAB010000013">
    <property type="protein sequence ID" value="MFC1418711.1"/>
    <property type="molecule type" value="Genomic_DNA"/>
</dbReference>
<sequence>MTPDLAATTVAYEITDLVARAIAALGAEPDRQPQYATGRRAQLDAYDMAVQLGACDPALPSWVAWYAGRIEQGARRGHLLAAAGRWEEAVSVMGGTRQYAADLLAAMQRQGML</sequence>